<gene>
    <name evidence="2" type="ORF">TanjilG_27694</name>
</gene>
<evidence type="ECO:0000313" key="2">
    <source>
        <dbReference type="EMBL" id="OIW10748.1"/>
    </source>
</evidence>
<dbReference type="AlphaFoldDB" id="A0A4P1RGX7"/>
<proteinExistence type="predicted"/>
<reference evidence="2 3" key="1">
    <citation type="journal article" date="2017" name="Plant Biotechnol. J.">
        <title>A comprehensive draft genome sequence for lupin (Lupinus angustifolius), an emerging health food: insights into plant-microbe interactions and legume evolution.</title>
        <authorList>
            <person name="Hane J.K."/>
            <person name="Ming Y."/>
            <person name="Kamphuis L.G."/>
            <person name="Nelson M.N."/>
            <person name="Garg G."/>
            <person name="Atkins C.A."/>
            <person name="Bayer P.E."/>
            <person name="Bravo A."/>
            <person name="Bringans S."/>
            <person name="Cannon S."/>
            <person name="Edwards D."/>
            <person name="Foley R."/>
            <person name="Gao L.L."/>
            <person name="Harrison M.J."/>
            <person name="Huang W."/>
            <person name="Hurgobin B."/>
            <person name="Li S."/>
            <person name="Liu C.W."/>
            <person name="McGrath A."/>
            <person name="Morahan G."/>
            <person name="Murray J."/>
            <person name="Weller J."/>
            <person name="Jian J."/>
            <person name="Singh K.B."/>
        </authorList>
    </citation>
    <scope>NUCLEOTIDE SEQUENCE [LARGE SCALE GENOMIC DNA]</scope>
    <source>
        <strain evidence="3">cv. Tanjil</strain>
        <tissue evidence="2">Whole plant</tissue>
    </source>
</reference>
<sequence>MNSGTGSNNCNVVTSPSRSPATSQGQCILIRLMKMRFTGDIERKDGVGMLPLA</sequence>
<feature type="region of interest" description="Disordered" evidence="1">
    <location>
        <begin position="1"/>
        <end position="22"/>
    </location>
</feature>
<protein>
    <submittedName>
        <fullName evidence="2">Uncharacterized protein</fullName>
    </submittedName>
</protein>
<dbReference type="Proteomes" id="UP000188354">
    <property type="component" value="Chromosome LG06"/>
</dbReference>
<organism evidence="2 3">
    <name type="scientific">Lupinus angustifolius</name>
    <name type="common">Narrow-leaved blue lupine</name>
    <dbReference type="NCBI Taxonomy" id="3871"/>
    <lineage>
        <taxon>Eukaryota</taxon>
        <taxon>Viridiplantae</taxon>
        <taxon>Streptophyta</taxon>
        <taxon>Embryophyta</taxon>
        <taxon>Tracheophyta</taxon>
        <taxon>Spermatophyta</taxon>
        <taxon>Magnoliopsida</taxon>
        <taxon>eudicotyledons</taxon>
        <taxon>Gunneridae</taxon>
        <taxon>Pentapetalae</taxon>
        <taxon>rosids</taxon>
        <taxon>fabids</taxon>
        <taxon>Fabales</taxon>
        <taxon>Fabaceae</taxon>
        <taxon>Papilionoideae</taxon>
        <taxon>50 kb inversion clade</taxon>
        <taxon>genistoids sensu lato</taxon>
        <taxon>core genistoids</taxon>
        <taxon>Genisteae</taxon>
        <taxon>Lupinus</taxon>
    </lineage>
</organism>
<evidence type="ECO:0000256" key="1">
    <source>
        <dbReference type="SAM" id="MobiDB-lite"/>
    </source>
</evidence>
<name>A0A4P1RGX7_LUPAN</name>
<accession>A0A4P1RGX7</accession>
<evidence type="ECO:0000313" key="3">
    <source>
        <dbReference type="Proteomes" id="UP000188354"/>
    </source>
</evidence>
<keyword evidence="3" id="KW-1185">Reference proteome</keyword>
<dbReference type="Gramene" id="OIW10748">
    <property type="protein sequence ID" value="OIW10748"/>
    <property type="gene ID" value="TanjilG_27694"/>
</dbReference>
<dbReference type="EMBL" id="CM007366">
    <property type="protein sequence ID" value="OIW10748.1"/>
    <property type="molecule type" value="Genomic_DNA"/>
</dbReference>